<dbReference type="Pfam" id="PF04492">
    <property type="entry name" value="Phage_rep_O"/>
    <property type="match status" value="1"/>
</dbReference>
<sequence length="161" mass="19018">MPWSKESKQLTKAFYQSVINHLAENINPELMELDMRIKDEFLKSNFTKRQRVIMTMIYTLSYGLRKNTAIMPKLQNFELAGISKKKIKNELDQLVAKNVITWEREGRGMNYFQINDPDLWEADYHDGYNNRISQELLFLNLEHSGFDTKPVKNAIKEEELV</sequence>
<evidence type="ECO:0000313" key="3">
    <source>
        <dbReference type="Proteomes" id="UP001307168"/>
    </source>
</evidence>
<dbReference type="RefSeq" id="WP_367408466.1">
    <property type="nucleotide sequence ID" value="NZ_JARNBH010000042.1"/>
</dbReference>
<gene>
    <name evidence="2" type="ORF">P4706_28455</name>
</gene>
<dbReference type="InterPro" id="IPR036388">
    <property type="entry name" value="WH-like_DNA-bd_sf"/>
</dbReference>
<name>A0AAW9NM46_9BACI</name>
<dbReference type="GO" id="GO:0006260">
    <property type="term" value="P:DNA replication"/>
    <property type="evidence" value="ECO:0007669"/>
    <property type="project" value="InterPro"/>
</dbReference>
<accession>A0AAW9NM46</accession>
<organism evidence="2 3">
    <name type="scientific">Peribacillus castrilensis</name>
    <dbReference type="NCBI Taxonomy" id="2897690"/>
    <lineage>
        <taxon>Bacteria</taxon>
        <taxon>Bacillati</taxon>
        <taxon>Bacillota</taxon>
        <taxon>Bacilli</taxon>
        <taxon>Bacillales</taxon>
        <taxon>Bacillaceae</taxon>
        <taxon>Peribacillus</taxon>
    </lineage>
</organism>
<keyword evidence="3" id="KW-1185">Reference proteome</keyword>
<reference evidence="2 3" key="1">
    <citation type="submission" date="2023-03" db="EMBL/GenBank/DDBJ databases">
        <title>Bacillus Genome Sequencing.</title>
        <authorList>
            <person name="Dunlap C."/>
        </authorList>
    </citation>
    <scope>NUCLEOTIDE SEQUENCE [LARGE SCALE GENOMIC DNA]</scope>
    <source>
        <strain evidence="2 3">B-41290</strain>
    </source>
</reference>
<evidence type="ECO:0000259" key="1">
    <source>
        <dbReference type="Pfam" id="PF04492"/>
    </source>
</evidence>
<evidence type="ECO:0000313" key="2">
    <source>
        <dbReference type="EMBL" id="MEC0276927.1"/>
    </source>
</evidence>
<dbReference type="AlphaFoldDB" id="A0AAW9NM46"/>
<dbReference type="Gene3D" id="1.10.10.10">
    <property type="entry name" value="Winged helix-like DNA-binding domain superfamily/Winged helix DNA-binding domain"/>
    <property type="match status" value="1"/>
</dbReference>
<feature type="domain" description="Bacteriophage lambda Replication protein O N-terminal" evidence="1">
    <location>
        <begin position="31"/>
        <end position="110"/>
    </location>
</feature>
<comment type="caution">
    <text evidence="2">The sequence shown here is derived from an EMBL/GenBank/DDBJ whole genome shotgun (WGS) entry which is preliminary data.</text>
</comment>
<dbReference type="InterPro" id="IPR006497">
    <property type="entry name" value="Phage_lambda_VrpO_N"/>
</dbReference>
<dbReference type="EMBL" id="JARNBH010000042">
    <property type="protein sequence ID" value="MEC0276927.1"/>
    <property type="molecule type" value="Genomic_DNA"/>
</dbReference>
<dbReference type="Proteomes" id="UP001307168">
    <property type="component" value="Unassembled WGS sequence"/>
</dbReference>
<proteinExistence type="predicted"/>
<protein>
    <submittedName>
        <fullName evidence="2">Replication protein</fullName>
    </submittedName>
</protein>